<gene>
    <name evidence="2" type="ORF">SAMN02982996_01191</name>
</gene>
<feature type="compositionally biased region" description="Polar residues" evidence="1">
    <location>
        <begin position="51"/>
        <end position="60"/>
    </location>
</feature>
<reference evidence="2 3" key="1">
    <citation type="submission" date="2016-10" db="EMBL/GenBank/DDBJ databases">
        <authorList>
            <person name="de Groot N.N."/>
        </authorList>
    </citation>
    <scope>NUCLEOTIDE SEQUENCE [LARGE SCALE GENOMIC DNA]</scope>
    <source>
        <strain evidence="2 3">ATCC 29281</strain>
    </source>
</reference>
<feature type="compositionally biased region" description="Pro residues" evidence="1">
    <location>
        <begin position="179"/>
        <end position="189"/>
    </location>
</feature>
<protein>
    <submittedName>
        <fullName evidence="2">Uncharacterized protein</fullName>
    </submittedName>
</protein>
<organism evidence="2 3">
    <name type="scientific">Lonsdalea quercina</name>
    <dbReference type="NCBI Taxonomy" id="71657"/>
    <lineage>
        <taxon>Bacteria</taxon>
        <taxon>Pseudomonadati</taxon>
        <taxon>Pseudomonadota</taxon>
        <taxon>Gammaproteobacteria</taxon>
        <taxon>Enterobacterales</taxon>
        <taxon>Pectobacteriaceae</taxon>
        <taxon>Lonsdalea</taxon>
    </lineage>
</organism>
<name>A0A1H3ZHL3_9GAMM</name>
<evidence type="ECO:0000313" key="2">
    <source>
        <dbReference type="EMBL" id="SEA23243.1"/>
    </source>
</evidence>
<feature type="region of interest" description="Disordered" evidence="1">
    <location>
        <begin position="101"/>
        <end position="189"/>
    </location>
</feature>
<evidence type="ECO:0000313" key="3">
    <source>
        <dbReference type="Proteomes" id="UP000187280"/>
    </source>
</evidence>
<feature type="compositionally biased region" description="Low complexity" evidence="1">
    <location>
        <begin position="155"/>
        <end position="171"/>
    </location>
</feature>
<dbReference type="Proteomes" id="UP000187280">
    <property type="component" value="Unassembled WGS sequence"/>
</dbReference>
<sequence>MLRHPSQPRGARYPPGNNRRLRLDVSADFHNLFSRLSDAYHVNLTSQLRLQTAQRPSFQRPQAEPRRGPAPTITPGRQGVPPPCRRHCCNRHRSFARAPSNRTICPTTEPTAPSPQRPPIKRGANAMTTVCPRRDRSPANVHRVRAAPSQGGRCSAPAPASTDSADSPASPCRSSPNPLASPPRRVPPA</sequence>
<evidence type="ECO:0000256" key="1">
    <source>
        <dbReference type="SAM" id="MobiDB-lite"/>
    </source>
</evidence>
<feature type="region of interest" description="Disordered" evidence="1">
    <location>
        <begin position="51"/>
        <end position="82"/>
    </location>
</feature>
<dbReference type="AlphaFoldDB" id="A0A1H3ZHL3"/>
<proteinExistence type="predicted"/>
<feature type="compositionally biased region" description="Polar residues" evidence="1">
    <location>
        <begin position="101"/>
        <end position="111"/>
    </location>
</feature>
<keyword evidence="3" id="KW-1185">Reference proteome</keyword>
<accession>A0A1H3ZHL3</accession>
<dbReference type="EMBL" id="FNQS01000003">
    <property type="protein sequence ID" value="SEA23243.1"/>
    <property type="molecule type" value="Genomic_DNA"/>
</dbReference>